<sequence length="185" mass="21165">MRTDDLVKTLIELGWFCSKDEVGDVFCLTKIDDRIIQIIPSLSKRSDHFRVSLAPSISTEKFSDAVSFIIGRDVEFEPIVVSNFPVKKIKHPDQSDIDKLSKEAIEWALSQNIIEALENYRNMPTNAKGARPLRHLASLSVFDDVYSLQRYKDSFEKGDRLDFVPYITVDMISRALMFTGKEIES</sequence>
<dbReference type="Pfam" id="PF22499">
    <property type="entry name" value="DUF6990"/>
    <property type="match status" value="1"/>
</dbReference>
<dbReference type="Proteomes" id="UP000287823">
    <property type="component" value="Unassembled WGS sequence"/>
</dbReference>
<keyword evidence="2" id="KW-1185">Reference proteome</keyword>
<organism evidence="1 2">
    <name type="scientific">Aliidiomarina soli</name>
    <dbReference type="NCBI Taxonomy" id="1928574"/>
    <lineage>
        <taxon>Bacteria</taxon>
        <taxon>Pseudomonadati</taxon>
        <taxon>Pseudomonadota</taxon>
        <taxon>Gammaproteobacteria</taxon>
        <taxon>Alteromonadales</taxon>
        <taxon>Idiomarinaceae</taxon>
        <taxon>Aliidiomarina</taxon>
    </lineage>
</organism>
<evidence type="ECO:0000313" key="1">
    <source>
        <dbReference type="EMBL" id="RUO31308.1"/>
    </source>
</evidence>
<protein>
    <submittedName>
        <fullName evidence="1">Uncharacterized protein</fullName>
    </submittedName>
</protein>
<dbReference type="EMBL" id="PIPO01000005">
    <property type="protein sequence ID" value="RUO31308.1"/>
    <property type="molecule type" value="Genomic_DNA"/>
</dbReference>
<reference evidence="1 2" key="1">
    <citation type="journal article" date="2011" name="Front. Microbiol.">
        <title>Genomic signatures of strain selection and enhancement in Bacillus atrophaeus var. globigii, a historical biowarfare simulant.</title>
        <authorList>
            <person name="Gibbons H.S."/>
            <person name="Broomall S.M."/>
            <person name="McNew L.A."/>
            <person name="Daligault H."/>
            <person name="Chapman C."/>
            <person name="Bruce D."/>
            <person name="Karavis M."/>
            <person name="Krepps M."/>
            <person name="McGregor P.A."/>
            <person name="Hong C."/>
            <person name="Park K.H."/>
            <person name="Akmal A."/>
            <person name="Feldman A."/>
            <person name="Lin J.S."/>
            <person name="Chang W.E."/>
            <person name="Higgs B.W."/>
            <person name="Demirev P."/>
            <person name="Lindquist J."/>
            <person name="Liem A."/>
            <person name="Fochler E."/>
            <person name="Read T.D."/>
            <person name="Tapia R."/>
            <person name="Johnson S."/>
            <person name="Bishop-Lilly K.A."/>
            <person name="Detter C."/>
            <person name="Han C."/>
            <person name="Sozhamannan S."/>
            <person name="Rosenzweig C.N."/>
            <person name="Skowronski E.W."/>
        </authorList>
    </citation>
    <scope>NUCLEOTIDE SEQUENCE [LARGE SCALE GENOMIC DNA]</scope>
    <source>
        <strain evidence="1 2">Y4G10-17</strain>
    </source>
</reference>
<name>A0A432WES3_9GAMM</name>
<gene>
    <name evidence="1" type="ORF">CWE14_11660</name>
</gene>
<proteinExistence type="predicted"/>
<evidence type="ECO:0000313" key="2">
    <source>
        <dbReference type="Proteomes" id="UP000287823"/>
    </source>
</evidence>
<comment type="caution">
    <text evidence="1">The sequence shown here is derived from an EMBL/GenBank/DDBJ whole genome shotgun (WGS) entry which is preliminary data.</text>
</comment>
<dbReference type="InterPro" id="IPR054259">
    <property type="entry name" value="DUF6990"/>
</dbReference>
<dbReference type="AlphaFoldDB" id="A0A432WES3"/>
<accession>A0A432WES3</accession>